<evidence type="ECO:0000313" key="3">
    <source>
        <dbReference type="EMBL" id="NMF91593.1"/>
    </source>
</evidence>
<dbReference type="PRINTS" id="PR00111">
    <property type="entry name" value="ABHYDROLASE"/>
</dbReference>
<evidence type="ECO:0000259" key="2">
    <source>
        <dbReference type="Pfam" id="PF00561"/>
    </source>
</evidence>
<dbReference type="PANTHER" id="PTHR43039">
    <property type="entry name" value="ESTERASE-RELATED"/>
    <property type="match status" value="1"/>
</dbReference>
<dbReference type="InterPro" id="IPR029058">
    <property type="entry name" value="AB_hydrolase_fold"/>
</dbReference>
<dbReference type="SUPFAM" id="SSF53474">
    <property type="entry name" value="alpha/beta-Hydrolases"/>
    <property type="match status" value="1"/>
</dbReference>
<comment type="similarity">
    <text evidence="1">Belongs to the AB hydrolase superfamily.</text>
</comment>
<dbReference type="InterPro" id="IPR000073">
    <property type="entry name" value="AB_hydrolase_1"/>
</dbReference>
<feature type="domain" description="AB hydrolase-1" evidence="2">
    <location>
        <begin position="23"/>
        <end position="254"/>
    </location>
</feature>
<reference evidence="3 4" key="1">
    <citation type="submission" date="2019-12" db="EMBL/GenBank/DDBJ databases">
        <title>Comparative genomics gives insights into the taxonomy of the Azoarcus-Aromatoleum group and reveals separate origins of nif in the plant-associated Azoarcus and non-plant-associated Aromatoleum sub-groups.</title>
        <authorList>
            <person name="Lafos M."/>
            <person name="Maluk M."/>
            <person name="Batista M."/>
            <person name="Junghare M."/>
            <person name="Carmona M."/>
            <person name="Faoro H."/>
            <person name="Cruz L.M."/>
            <person name="Battistoni F."/>
            <person name="De Souza E."/>
            <person name="Pedrosa F."/>
            <person name="Chen W.-M."/>
            <person name="Poole P.S."/>
            <person name="Dixon R.A."/>
            <person name="James E.K."/>
        </authorList>
    </citation>
    <scope>NUCLEOTIDE SEQUENCE [LARGE SCALE GENOMIC DNA]</scope>
    <source>
        <strain evidence="3 4">ToN1</strain>
    </source>
</reference>
<proteinExistence type="inferred from homology"/>
<dbReference type="Proteomes" id="UP000652074">
    <property type="component" value="Unassembled WGS sequence"/>
</dbReference>
<keyword evidence="3" id="KW-0378">Hydrolase</keyword>
<protein>
    <submittedName>
        <fullName evidence="3">Alpha/beta fold hydrolase</fullName>
    </submittedName>
</protein>
<name>A0ABX1MV09_9RHOO</name>
<sequence length="267" mass="29405">MKHFDPLVRNNVHICGNADADRTIVFVHGFGTEQSVWRGVVPHFARDWRVVLLDNVGAGASLPEAFVQSRYLGLQGYADDLLEVCDALQLKDAVLVGHSVGAMAAVLAANRKPEDFAKLVLICASPRYLNTEDYHGGFTADDLNQIYSAIEEQFDEWAAAFAPMAMGNSDRPQLARYFSDQIRSIPPDRVLTVLCSTFQSDHRQDVCRIAQPTLLLQSQDDVAVPAAVAHYLQQHIPDSRLVMLKAGGHLPHFAAPDEVADAIRGFI</sequence>
<evidence type="ECO:0000256" key="1">
    <source>
        <dbReference type="ARBA" id="ARBA00008645"/>
    </source>
</evidence>
<gene>
    <name evidence="3" type="ORF">GPA26_24335</name>
</gene>
<dbReference type="EMBL" id="WTVR01000101">
    <property type="protein sequence ID" value="NMF91593.1"/>
    <property type="molecule type" value="Genomic_DNA"/>
</dbReference>
<dbReference type="Pfam" id="PF00561">
    <property type="entry name" value="Abhydrolase_1"/>
    <property type="match status" value="1"/>
</dbReference>
<comment type="caution">
    <text evidence="3">The sequence shown here is derived from an EMBL/GenBank/DDBJ whole genome shotgun (WGS) entry which is preliminary data.</text>
</comment>
<evidence type="ECO:0000313" key="4">
    <source>
        <dbReference type="Proteomes" id="UP000652074"/>
    </source>
</evidence>
<organism evidence="3 4">
    <name type="scientific">Aromatoleum petrolei</name>
    <dbReference type="NCBI Taxonomy" id="76116"/>
    <lineage>
        <taxon>Bacteria</taxon>
        <taxon>Pseudomonadati</taxon>
        <taxon>Pseudomonadota</taxon>
        <taxon>Betaproteobacteria</taxon>
        <taxon>Rhodocyclales</taxon>
        <taxon>Rhodocyclaceae</taxon>
        <taxon>Aromatoleum</taxon>
    </lineage>
</organism>
<dbReference type="GO" id="GO:0016787">
    <property type="term" value="F:hydrolase activity"/>
    <property type="evidence" value="ECO:0007669"/>
    <property type="project" value="UniProtKB-KW"/>
</dbReference>
<dbReference type="Gene3D" id="3.40.50.1820">
    <property type="entry name" value="alpha/beta hydrolase"/>
    <property type="match status" value="1"/>
</dbReference>
<accession>A0ABX1MV09</accession>
<dbReference type="RefSeq" id="WP_169208899.1">
    <property type="nucleotide sequence ID" value="NZ_CP059560.1"/>
</dbReference>
<keyword evidence="4" id="KW-1185">Reference proteome</keyword>